<gene>
    <name evidence="5" type="ORF">B0T10DRAFT_469156</name>
</gene>
<keyword evidence="1" id="KW-0677">Repeat</keyword>
<keyword evidence="6" id="KW-1185">Reference proteome</keyword>
<dbReference type="Pfam" id="PF12796">
    <property type="entry name" value="Ank_2"/>
    <property type="match status" value="1"/>
</dbReference>
<feature type="repeat" description="ANK" evidence="2">
    <location>
        <begin position="943"/>
        <end position="979"/>
    </location>
</feature>
<evidence type="ECO:0000259" key="4">
    <source>
        <dbReference type="Pfam" id="PF24883"/>
    </source>
</evidence>
<dbReference type="PANTHER" id="PTHR10039:SF5">
    <property type="entry name" value="NACHT DOMAIN-CONTAINING PROTEIN"/>
    <property type="match status" value="1"/>
</dbReference>
<keyword evidence="2" id="KW-0040">ANK repeat</keyword>
<reference evidence="5 6" key="1">
    <citation type="journal article" date="2021" name="Nat. Commun.">
        <title>Genetic determinants of endophytism in the Arabidopsis root mycobiome.</title>
        <authorList>
            <person name="Mesny F."/>
            <person name="Miyauchi S."/>
            <person name="Thiergart T."/>
            <person name="Pickel B."/>
            <person name="Atanasova L."/>
            <person name="Karlsson M."/>
            <person name="Huettel B."/>
            <person name="Barry K.W."/>
            <person name="Haridas S."/>
            <person name="Chen C."/>
            <person name="Bauer D."/>
            <person name="Andreopoulos W."/>
            <person name="Pangilinan J."/>
            <person name="LaButti K."/>
            <person name="Riley R."/>
            <person name="Lipzen A."/>
            <person name="Clum A."/>
            <person name="Drula E."/>
            <person name="Henrissat B."/>
            <person name="Kohler A."/>
            <person name="Grigoriev I.V."/>
            <person name="Martin F.M."/>
            <person name="Hacquard S."/>
        </authorList>
    </citation>
    <scope>NUCLEOTIDE SEQUENCE [LARGE SCALE GENOMIC DNA]</scope>
    <source>
        <strain evidence="5 6">MPI-CAGE-CH-0241</strain>
    </source>
</reference>
<protein>
    <recommendedName>
        <fullName evidence="4">Nephrocystin 3-like N-terminal domain-containing protein</fullName>
    </recommendedName>
</protein>
<accession>A0A9P8WHW9</accession>
<dbReference type="InterPro" id="IPR029058">
    <property type="entry name" value="AB_hydrolase_fold"/>
</dbReference>
<dbReference type="AlphaFoldDB" id="A0A9P8WHW9"/>
<dbReference type="Gene3D" id="3.40.50.300">
    <property type="entry name" value="P-loop containing nucleotide triphosphate hydrolases"/>
    <property type="match status" value="1"/>
</dbReference>
<feature type="region of interest" description="Disordered" evidence="3">
    <location>
        <begin position="43"/>
        <end position="70"/>
    </location>
</feature>
<feature type="compositionally biased region" description="Basic residues" evidence="3">
    <location>
        <begin position="54"/>
        <end position="63"/>
    </location>
</feature>
<dbReference type="PANTHER" id="PTHR10039">
    <property type="entry name" value="AMELOGENIN"/>
    <property type="match status" value="1"/>
</dbReference>
<feature type="domain" description="Nephrocystin 3-like N-terminal" evidence="4">
    <location>
        <begin position="362"/>
        <end position="540"/>
    </location>
</feature>
<dbReference type="Gene3D" id="1.25.40.20">
    <property type="entry name" value="Ankyrin repeat-containing domain"/>
    <property type="match status" value="2"/>
</dbReference>
<dbReference type="SUPFAM" id="SSF53474">
    <property type="entry name" value="alpha/beta-Hydrolases"/>
    <property type="match status" value="1"/>
</dbReference>
<dbReference type="InterPro" id="IPR002110">
    <property type="entry name" value="Ankyrin_rpt"/>
</dbReference>
<dbReference type="Proteomes" id="UP000777438">
    <property type="component" value="Unassembled WGS sequence"/>
</dbReference>
<evidence type="ECO:0000256" key="2">
    <source>
        <dbReference type="PROSITE-ProRule" id="PRU00023"/>
    </source>
</evidence>
<organism evidence="5 6">
    <name type="scientific">Thelonectria olida</name>
    <dbReference type="NCBI Taxonomy" id="1576542"/>
    <lineage>
        <taxon>Eukaryota</taxon>
        <taxon>Fungi</taxon>
        <taxon>Dikarya</taxon>
        <taxon>Ascomycota</taxon>
        <taxon>Pezizomycotina</taxon>
        <taxon>Sordariomycetes</taxon>
        <taxon>Hypocreomycetidae</taxon>
        <taxon>Hypocreales</taxon>
        <taxon>Nectriaceae</taxon>
        <taxon>Thelonectria</taxon>
    </lineage>
</organism>
<dbReference type="SUPFAM" id="SSF52540">
    <property type="entry name" value="P-loop containing nucleoside triphosphate hydrolases"/>
    <property type="match status" value="1"/>
</dbReference>
<evidence type="ECO:0000313" key="5">
    <source>
        <dbReference type="EMBL" id="KAH6899935.1"/>
    </source>
</evidence>
<dbReference type="OrthoDB" id="7464126at2759"/>
<dbReference type="Gene3D" id="3.40.50.1820">
    <property type="entry name" value="alpha/beta hydrolase"/>
    <property type="match status" value="1"/>
</dbReference>
<dbReference type="InterPro" id="IPR036770">
    <property type="entry name" value="Ankyrin_rpt-contain_sf"/>
</dbReference>
<comment type="caution">
    <text evidence="5">The sequence shown here is derived from an EMBL/GenBank/DDBJ whole genome shotgun (WGS) entry which is preliminary data.</text>
</comment>
<dbReference type="PROSITE" id="PS50297">
    <property type="entry name" value="ANK_REP_REGION"/>
    <property type="match status" value="1"/>
</dbReference>
<dbReference type="Pfam" id="PF24883">
    <property type="entry name" value="NPHP3_N"/>
    <property type="match status" value="1"/>
</dbReference>
<proteinExistence type="predicted"/>
<dbReference type="InterPro" id="IPR056884">
    <property type="entry name" value="NPHP3-like_N"/>
</dbReference>
<evidence type="ECO:0000313" key="6">
    <source>
        <dbReference type="Proteomes" id="UP000777438"/>
    </source>
</evidence>
<evidence type="ECO:0000256" key="3">
    <source>
        <dbReference type="SAM" id="MobiDB-lite"/>
    </source>
</evidence>
<sequence>MSVDDTSVLAEGLTVLKNPAQADIDIVFIHGLGGHPFKTWSCEPKTVSPPPASRKPRARRKRSSFFCCGDDDTDEDDNSYIDSDAPVRGKPSRVFWPKDFLAEESHCHNARILTYGYDSKVTKGYSNANKNSLFAHSRDLLYALQREKPPRRAVVFVVHSLSSLLVKETLRRSEASEEVEMRDIVQSTRGIVFFGTPHRGSAELAELGEMVRSIASSVLAVDSNSTLLRTLGSDSPELELGRESFLVLWRQYNFRVKTFQEAWGMSGINVGALNKKVVPDISSMLDDPREHAETISANHRDMCKFDRRTDPGYAKVSAELRTIILSSRSSPVISSEGQDFLRSLHFPEMYQRQRNIQRALDDTCDWLYETPEYASWINRSRASDHQGLLWVKGKPGTGKSTLMKDALRRAETKLAASQTTTAGFFFNARGTEQLEKTPIGLYRSILHQVLQQDVLALSYLIPVFNKKKILQEVVTWHQEELQDILTHVFATTHSRPAVVFLDAMDECNDDEVRDLVRFFRDLTRKATKAGASLSICFSSRHYPHISIDDCPEVVVEHHNQQDIIRYIRSQSEDLKMLRELGEEIVDRSSGVFLWVVLTMVVLKKRGRGKSLKWMRQKLQESPPELETLFRTLVNHTDAHEAERARILIQMILFASRPLTLSEISLVLGFARHQYKTISEWNDSVEYLPTPEIGHEMIIDTSRGLLEVTMASLGLPVEDRTYQFIHETVRTFYLSGQGLNLLQFDSTRLAAGHSHMMLATACVNLLQLAEFDGDQSIVSMLPETSLLDYVTEYLFEHIDKAEENGVPQDKVLVVMEQEGCELLRRLVRLRPRCKYELGSTLLTAAILHDTVYVLKRLLAMGRSPNQPSNTSLRYPLHHALMRDEKSKSPDVQLDMVELLLQNGADVSLRNAFKQTPLHIAAAKTVRLVTAVLAHRPFLNAKDYEGETPLHRACRCGVAGELDGIVKLLVDAGADRRVKDNKGMTPLDTLRSKNIGTKNYFQYSFNEAFIKTVVELLEKE</sequence>
<name>A0A9P8WHW9_9HYPO</name>
<dbReference type="PROSITE" id="PS50088">
    <property type="entry name" value="ANK_REPEAT"/>
    <property type="match status" value="2"/>
</dbReference>
<evidence type="ECO:0000256" key="1">
    <source>
        <dbReference type="ARBA" id="ARBA00022737"/>
    </source>
</evidence>
<dbReference type="SUPFAM" id="SSF48403">
    <property type="entry name" value="Ankyrin repeat"/>
    <property type="match status" value="1"/>
</dbReference>
<dbReference type="SMART" id="SM00248">
    <property type="entry name" value="ANK"/>
    <property type="match status" value="4"/>
</dbReference>
<dbReference type="EMBL" id="JAGPYM010000001">
    <property type="protein sequence ID" value="KAH6899935.1"/>
    <property type="molecule type" value="Genomic_DNA"/>
</dbReference>
<feature type="repeat" description="ANK" evidence="2">
    <location>
        <begin position="870"/>
        <end position="910"/>
    </location>
</feature>
<dbReference type="InterPro" id="IPR027417">
    <property type="entry name" value="P-loop_NTPase"/>
</dbReference>